<reference evidence="3" key="1">
    <citation type="journal article" date="2017" name="Nat. Microbiol.">
        <title>Global analysis of biosynthetic gene clusters reveals vast potential of secondary metabolite production in Penicillium species.</title>
        <authorList>
            <person name="Nielsen J.C."/>
            <person name="Grijseels S."/>
            <person name="Prigent S."/>
            <person name="Ji B."/>
            <person name="Dainat J."/>
            <person name="Nielsen K.F."/>
            <person name="Frisvad J.C."/>
            <person name="Workman M."/>
            <person name="Nielsen J."/>
        </authorList>
    </citation>
    <scope>NUCLEOTIDE SEQUENCE [LARGE SCALE GENOMIC DNA]</scope>
    <source>
        <strain evidence="3">IBT 24891</strain>
    </source>
</reference>
<protein>
    <submittedName>
        <fullName evidence="2">Uncharacterized protein</fullName>
    </submittedName>
</protein>
<feature type="compositionally biased region" description="Polar residues" evidence="1">
    <location>
        <begin position="14"/>
        <end position="30"/>
    </location>
</feature>
<keyword evidence="3" id="KW-1185">Reference proteome</keyword>
<dbReference type="AlphaFoldDB" id="A0A1V6TM39"/>
<comment type="caution">
    <text evidence="2">The sequence shown here is derived from an EMBL/GenBank/DDBJ whole genome shotgun (WGS) entry which is preliminary data.</text>
</comment>
<feature type="region of interest" description="Disordered" evidence="1">
    <location>
        <begin position="1"/>
        <end position="30"/>
    </location>
</feature>
<evidence type="ECO:0000313" key="3">
    <source>
        <dbReference type="Proteomes" id="UP000191285"/>
    </source>
</evidence>
<gene>
    <name evidence="2" type="ORF">PENSTE_c004G04819</name>
</gene>
<dbReference type="EMBL" id="MLKD01000004">
    <property type="protein sequence ID" value="OQE27341.1"/>
    <property type="molecule type" value="Genomic_DNA"/>
</dbReference>
<evidence type="ECO:0000313" key="2">
    <source>
        <dbReference type="EMBL" id="OQE27341.1"/>
    </source>
</evidence>
<accession>A0A1V6TM39</accession>
<evidence type="ECO:0000256" key="1">
    <source>
        <dbReference type="SAM" id="MobiDB-lite"/>
    </source>
</evidence>
<organism evidence="2 3">
    <name type="scientific">Penicillium steckii</name>
    <dbReference type="NCBI Taxonomy" id="303698"/>
    <lineage>
        <taxon>Eukaryota</taxon>
        <taxon>Fungi</taxon>
        <taxon>Dikarya</taxon>
        <taxon>Ascomycota</taxon>
        <taxon>Pezizomycotina</taxon>
        <taxon>Eurotiomycetes</taxon>
        <taxon>Eurotiomycetidae</taxon>
        <taxon>Eurotiales</taxon>
        <taxon>Aspergillaceae</taxon>
        <taxon>Penicillium</taxon>
    </lineage>
</organism>
<proteinExistence type="predicted"/>
<sequence length="40" mass="4411">MRGRNPTDGPPRANRSQEGSSHVSKGQNQPPIYCLANIYI</sequence>
<dbReference type="Proteomes" id="UP000191285">
    <property type="component" value="Unassembled WGS sequence"/>
</dbReference>
<name>A0A1V6TM39_9EURO</name>